<evidence type="ECO:0000256" key="1">
    <source>
        <dbReference type="SAM" id="MobiDB-lite"/>
    </source>
</evidence>
<comment type="caution">
    <text evidence="2">The sequence shown here is derived from an EMBL/GenBank/DDBJ whole genome shotgun (WGS) entry which is preliminary data.</text>
</comment>
<dbReference type="GeneID" id="69117353"/>
<protein>
    <submittedName>
        <fullName evidence="2">Twin-arginine translocation signal domain-containing protein</fullName>
    </submittedName>
</protein>
<dbReference type="Proteomes" id="UP001595660">
    <property type="component" value="Unassembled WGS sequence"/>
</dbReference>
<keyword evidence="3" id="KW-1185">Reference proteome</keyword>
<accession>A0ABD5NCB1</accession>
<feature type="compositionally biased region" description="Basic and acidic residues" evidence="1">
    <location>
        <begin position="36"/>
        <end position="53"/>
    </location>
</feature>
<reference evidence="2 3" key="1">
    <citation type="journal article" date="2019" name="Int. J. Syst. Evol. Microbiol.">
        <title>The Global Catalogue of Microorganisms (GCM) 10K type strain sequencing project: providing services to taxonomists for standard genome sequencing and annotation.</title>
        <authorList>
            <consortium name="The Broad Institute Genomics Platform"/>
            <consortium name="The Broad Institute Genome Sequencing Center for Infectious Disease"/>
            <person name="Wu L."/>
            <person name="Ma J."/>
        </authorList>
    </citation>
    <scope>NUCLEOTIDE SEQUENCE [LARGE SCALE GENOMIC DNA]</scope>
    <source>
        <strain evidence="2 3">CGMCC 1.12562</strain>
    </source>
</reference>
<proteinExistence type="predicted"/>
<dbReference type="InterPro" id="IPR006311">
    <property type="entry name" value="TAT_signal"/>
</dbReference>
<sequence length="71" mass="7129">MPSRRRFLAASAAVGVALASGCLSDGGVPEPPCDDPSGRPGEDATVDPRRGEADAASASTGTPRPGARRRP</sequence>
<gene>
    <name evidence="2" type="ORF">ACFOKC_03235</name>
</gene>
<feature type="region of interest" description="Disordered" evidence="1">
    <location>
        <begin position="22"/>
        <end position="71"/>
    </location>
</feature>
<dbReference type="PROSITE" id="PS51257">
    <property type="entry name" value="PROKAR_LIPOPROTEIN"/>
    <property type="match status" value="1"/>
</dbReference>
<name>A0ABD5NCB1_9EURY</name>
<dbReference type="RefSeq" id="WP_232572125.1">
    <property type="nucleotide sequence ID" value="NZ_CP089466.1"/>
</dbReference>
<evidence type="ECO:0000313" key="2">
    <source>
        <dbReference type="EMBL" id="MFC3476731.1"/>
    </source>
</evidence>
<organism evidence="2 3">
    <name type="scientific">Halobacterium litoreum</name>
    <dbReference type="NCBI Taxonomy" id="2039234"/>
    <lineage>
        <taxon>Archaea</taxon>
        <taxon>Methanobacteriati</taxon>
        <taxon>Methanobacteriota</taxon>
        <taxon>Stenosarchaea group</taxon>
        <taxon>Halobacteria</taxon>
        <taxon>Halobacteriales</taxon>
        <taxon>Halobacteriaceae</taxon>
        <taxon>Halobacterium</taxon>
    </lineage>
</organism>
<dbReference type="EMBL" id="JBHRWN010000002">
    <property type="protein sequence ID" value="MFC3476731.1"/>
    <property type="molecule type" value="Genomic_DNA"/>
</dbReference>
<dbReference type="PROSITE" id="PS51318">
    <property type="entry name" value="TAT"/>
    <property type="match status" value="1"/>
</dbReference>
<dbReference type="InterPro" id="IPR019546">
    <property type="entry name" value="TAT_signal_bac_arc"/>
</dbReference>
<dbReference type="AlphaFoldDB" id="A0ABD5NCB1"/>
<dbReference type="NCBIfam" id="TIGR01409">
    <property type="entry name" value="TAT_signal_seq"/>
    <property type="match status" value="1"/>
</dbReference>
<evidence type="ECO:0000313" key="3">
    <source>
        <dbReference type="Proteomes" id="UP001595660"/>
    </source>
</evidence>